<dbReference type="eggNOG" id="COG0395">
    <property type="taxonomic scope" value="Bacteria"/>
</dbReference>
<gene>
    <name evidence="9" type="ORF">DW2_15355</name>
</gene>
<dbReference type="CDD" id="cd06261">
    <property type="entry name" value="TM_PBP2"/>
    <property type="match status" value="1"/>
</dbReference>
<evidence type="ECO:0000256" key="1">
    <source>
        <dbReference type="ARBA" id="ARBA00004651"/>
    </source>
</evidence>
<dbReference type="Gene3D" id="1.10.3720.10">
    <property type="entry name" value="MetI-like"/>
    <property type="match status" value="1"/>
</dbReference>
<dbReference type="Proteomes" id="UP000028607">
    <property type="component" value="Unassembled WGS sequence"/>
</dbReference>
<protein>
    <submittedName>
        <fullName evidence="9">ABC transporter permease</fullName>
    </submittedName>
</protein>
<keyword evidence="2 7" id="KW-0813">Transport</keyword>
<comment type="subcellular location">
    <subcellularLocation>
        <location evidence="1 7">Cell membrane</location>
        <topology evidence="1 7">Multi-pass membrane protein</topology>
    </subcellularLocation>
</comment>
<evidence type="ECO:0000256" key="3">
    <source>
        <dbReference type="ARBA" id="ARBA00022475"/>
    </source>
</evidence>
<name>A0A085TT08_9RHOB</name>
<feature type="transmembrane region" description="Helical" evidence="7">
    <location>
        <begin position="258"/>
        <end position="278"/>
    </location>
</feature>
<dbReference type="Pfam" id="PF00528">
    <property type="entry name" value="BPD_transp_1"/>
    <property type="match status" value="1"/>
</dbReference>
<keyword evidence="5 7" id="KW-1133">Transmembrane helix</keyword>
<evidence type="ECO:0000313" key="9">
    <source>
        <dbReference type="EMBL" id="KFE33855.1"/>
    </source>
</evidence>
<evidence type="ECO:0000256" key="6">
    <source>
        <dbReference type="ARBA" id="ARBA00023136"/>
    </source>
</evidence>
<dbReference type="OrthoDB" id="9815445at2"/>
<proteinExistence type="inferred from homology"/>
<keyword evidence="10" id="KW-1185">Reference proteome</keyword>
<dbReference type="STRING" id="1317124.DW2_15355"/>
<keyword evidence="6 7" id="KW-0472">Membrane</keyword>
<evidence type="ECO:0000259" key="8">
    <source>
        <dbReference type="PROSITE" id="PS50928"/>
    </source>
</evidence>
<sequence length="292" mass="31522">MSWKAVSNPILSIAKAFAVLLLVIWSLGPIYWAFATSVTPSNEIISKSLRLWPAHATLEHYAKLLGAASTAHGNEVQSVWPQFRAAMINSIVTSGLATIVTVAIAAFGAYAFVRLRFPGRNILFALVVATMAIPAYTVMIPLYRLMISLNLIDTYLGITLIYVSAFLPLALWLMRTVYEAMPLSLEEAAWLDGAGRLYTLVAIVLPLAAPGLIAAAILTFLNAWGQFIVPLVFSPTLASKSLTVLIPEFATRSNIDYGLMNAAGILAIIPPVALVIFLNRYLVSGLMAGAQK</sequence>
<dbReference type="InterPro" id="IPR000515">
    <property type="entry name" value="MetI-like"/>
</dbReference>
<dbReference type="InterPro" id="IPR050901">
    <property type="entry name" value="BP-dep_ABC_trans_perm"/>
</dbReference>
<keyword evidence="4 7" id="KW-0812">Transmembrane</keyword>
<dbReference type="GO" id="GO:0055085">
    <property type="term" value="P:transmembrane transport"/>
    <property type="evidence" value="ECO:0007669"/>
    <property type="project" value="InterPro"/>
</dbReference>
<reference evidence="10" key="1">
    <citation type="submission" date="2013-04" db="EMBL/GenBank/DDBJ databases">
        <title>Thioclava sp. 13D2W-2 Genome Sequencing.</title>
        <authorList>
            <person name="Lai Q."/>
            <person name="Li G."/>
            <person name="Shao Z."/>
        </authorList>
    </citation>
    <scope>NUCLEOTIDE SEQUENCE [LARGE SCALE GENOMIC DNA]</scope>
    <source>
        <strain evidence="10">13D2W-2</strain>
    </source>
</reference>
<feature type="transmembrane region" description="Helical" evidence="7">
    <location>
        <begin position="155"/>
        <end position="174"/>
    </location>
</feature>
<accession>A0A085TT08</accession>
<evidence type="ECO:0000256" key="7">
    <source>
        <dbReference type="RuleBase" id="RU363032"/>
    </source>
</evidence>
<evidence type="ECO:0000256" key="4">
    <source>
        <dbReference type="ARBA" id="ARBA00022692"/>
    </source>
</evidence>
<dbReference type="AlphaFoldDB" id="A0A085TT08"/>
<feature type="transmembrane region" description="Helical" evidence="7">
    <location>
        <begin position="122"/>
        <end position="143"/>
    </location>
</feature>
<feature type="transmembrane region" description="Helical" evidence="7">
    <location>
        <begin position="227"/>
        <end position="246"/>
    </location>
</feature>
<dbReference type="EMBL" id="AQRC01000014">
    <property type="protein sequence ID" value="KFE33855.1"/>
    <property type="molecule type" value="Genomic_DNA"/>
</dbReference>
<evidence type="ECO:0000256" key="2">
    <source>
        <dbReference type="ARBA" id="ARBA00022448"/>
    </source>
</evidence>
<comment type="similarity">
    <text evidence="7">Belongs to the binding-protein-dependent transport system permease family.</text>
</comment>
<dbReference type="GO" id="GO:0005886">
    <property type="term" value="C:plasma membrane"/>
    <property type="evidence" value="ECO:0007669"/>
    <property type="project" value="UniProtKB-SubCell"/>
</dbReference>
<evidence type="ECO:0000256" key="5">
    <source>
        <dbReference type="ARBA" id="ARBA00022989"/>
    </source>
</evidence>
<reference evidence="9 10" key="2">
    <citation type="journal article" date="2015" name="Antonie Van Leeuwenhoek">
        <title>Thioclava indica sp. nov., isolated from surface seawater of the Indian Ocean.</title>
        <authorList>
            <person name="Liu Y."/>
            <person name="Lai Q."/>
            <person name="Du J."/>
            <person name="Xu H."/>
            <person name="Jiang L."/>
            <person name="Shao Z."/>
        </authorList>
    </citation>
    <scope>NUCLEOTIDE SEQUENCE [LARGE SCALE GENOMIC DNA]</scope>
    <source>
        <strain evidence="9 10">13D2W-2</strain>
    </source>
</reference>
<keyword evidence="3" id="KW-1003">Cell membrane</keyword>
<feature type="transmembrane region" description="Helical" evidence="7">
    <location>
        <begin position="86"/>
        <end position="110"/>
    </location>
</feature>
<dbReference type="SUPFAM" id="SSF161098">
    <property type="entry name" value="MetI-like"/>
    <property type="match status" value="1"/>
</dbReference>
<feature type="transmembrane region" description="Helical" evidence="7">
    <location>
        <begin position="195"/>
        <end position="221"/>
    </location>
</feature>
<dbReference type="PANTHER" id="PTHR32243">
    <property type="entry name" value="MALTOSE TRANSPORT SYSTEM PERMEASE-RELATED"/>
    <property type="match status" value="1"/>
</dbReference>
<organism evidence="9 10">
    <name type="scientific">Thioclava atlantica</name>
    <dbReference type="NCBI Taxonomy" id="1317124"/>
    <lineage>
        <taxon>Bacteria</taxon>
        <taxon>Pseudomonadati</taxon>
        <taxon>Pseudomonadota</taxon>
        <taxon>Alphaproteobacteria</taxon>
        <taxon>Rhodobacterales</taxon>
        <taxon>Paracoccaceae</taxon>
        <taxon>Thioclava</taxon>
    </lineage>
</organism>
<evidence type="ECO:0000313" key="10">
    <source>
        <dbReference type="Proteomes" id="UP000028607"/>
    </source>
</evidence>
<dbReference type="PATRIC" id="fig|1317124.6.peg.3085"/>
<feature type="domain" description="ABC transmembrane type-1" evidence="8">
    <location>
        <begin position="87"/>
        <end position="278"/>
    </location>
</feature>
<dbReference type="RefSeq" id="WP_051856188.1">
    <property type="nucleotide sequence ID" value="NZ_AQRC01000014.1"/>
</dbReference>
<dbReference type="PANTHER" id="PTHR32243:SF18">
    <property type="entry name" value="INNER MEMBRANE ABC TRANSPORTER PERMEASE PROTEIN YCJP"/>
    <property type="match status" value="1"/>
</dbReference>
<dbReference type="PROSITE" id="PS50928">
    <property type="entry name" value="ABC_TM1"/>
    <property type="match status" value="1"/>
</dbReference>
<comment type="caution">
    <text evidence="9">The sequence shown here is derived from an EMBL/GenBank/DDBJ whole genome shotgun (WGS) entry which is preliminary data.</text>
</comment>
<dbReference type="InterPro" id="IPR035906">
    <property type="entry name" value="MetI-like_sf"/>
</dbReference>